<evidence type="ECO:0000313" key="8">
    <source>
        <dbReference type="Proteomes" id="UP000052023"/>
    </source>
</evidence>
<evidence type="ECO:0000256" key="2">
    <source>
        <dbReference type="ARBA" id="ARBA00009437"/>
    </source>
</evidence>
<dbReference type="Gene3D" id="3.40.190.10">
    <property type="entry name" value="Periplasmic binding protein-like II"/>
    <property type="match status" value="2"/>
</dbReference>
<dbReference type="Gene3D" id="1.10.10.10">
    <property type="entry name" value="Winged helix-like DNA-binding domain superfamily/Winged helix DNA-binding domain"/>
    <property type="match status" value="1"/>
</dbReference>
<dbReference type="FunFam" id="1.10.10.10:FF:000001">
    <property type="entry name" value="LysR family transcriptional regulator"/>
    <property type="match status" value="1"/>
</dbReference>
<keyword evidence="5" id="KW-0804">Transcription</keyword>
<dbReference type="GO" id="GO:0032993">
    <property type="term" value="C:protein-DNA complex"/>
    <property type="evidence" value="ECO:0007669"/>
    <property type="project" value="TreeGrafter"/>
</dbReference>
<dbReference type="InterPro" id="IPR036390">
    <property type="entry name" value="WH_DNA-bd_sf"/>
</dbReference>
<dbReference type="InterPro" id="IPR036388">
    <property type="entry name" value="WH-like_DNA-bd_sf"/>
</dbReference>
<comment type="similarity">
    <text evidence="2">Belongs to the LysR transcriptional regulatory family.</text>
</comment>
<proteinExistence type="inferred from homology"/>
<dbReference type="InterPro" id="IPR005119">
    <property type="entry name" value="LysR_subst-bd"/>
</dbReference>
<evidence type="ECO:0000313" key="7">
    <source>
        <dbReference type="EMBL" id="KRR24646.1"/>
    </source>
</evidence>
<keyword evidence="8" id="KW-1185">Reference proteome</keyword>
<dbReference type="SUPFAM" id="SSF53850">
    <property type="entry name" value="Periplasmic binding protein-like II"/>
    <property type="match status" value="1"/>
</dbReference>
<evidence type="ECO:0000256" key="1">
    <source>
        <dbReference type="ARBA" id="ARBA00003502"/>
    </source>
</evidence>
<evidence type="ECO:0000256" key="3">
    <source>
        <dbReference type="ARBA" id="ARBA00023015"/>
    </source>
</evidence>
<dbReference type="RefSeq" id="WP_057844137.1">
    <property type="nucleotide sequence ID" value="NZ_LLYA01000153.1"/>
</dbReference>
<dbReference type="Proteomes" id="UP000052023">
    <property type="component" value="Unassembled WGS sequence"/>
</dbReference>
<evidence type="ECO:0000259" key="6">
    <source>
        <dbReference type="PROSITE" id="PS50931"/>
    </source>
</evidence>
<dbReference type="AlphaFoldDB" id="A0A0R3N5N7"/>
<dbReference type="PANTHER" id="PTHR30346:SF30">
    <property type="entry name" value="SMALL NEUTRAL PROTEASE REGULATORY PROTEIN"/>
    <property type="match status" value="1"/>
</dbReference>
<dbReference type="PRINTS" id="PR00039">
    <property type="entry name" value="HTHLYSR"/>
</dbReference>
<dbReference type="Pfam" id="PF03466">
    <property type="entry name" value="LysR_substrate"/>
    <property type="match status" value="1"/>
</dbReference>
<name>A0A0R3N5N7_9BRAD</name>
<dbReference type="PANTHER" id="PTHR30346">
    <property type="entry name" value="TRANSCRIPTIONAL DUAL REGULATOR HCAR-RELATED"/>
    <property type="match status" value="1"/>
</dbReference>
<evidence type="ECO:0000256" key="5">
    <source>
        <dbReference type="ARBA" id="ARBA00023163"/>
    </source>
</evidence>
<gene>
    <name evidence="7" type="ORF">CQ13_24895</name>
</gene>
<feature type="domain" description="HTH lysR-type" evidence="6">
    <location>
        <begin position="3"/>
        <end position="60"/>
    </location>
</feature>
<dbReference type="GO" id="GO:0003677">
    <property type="term" value="F:DNA binding"/>
    <property type="evidence" value="ECO:0007669"/>
    <property type="project" value="UniProtKB-KW"/>
</dbReference>
<reference evidence="7 8" key="1">
    <citation type="submission" date="2014-03" db="EMBL/GenBank/DDBJ databases">
        <title>Bradyrhizobium valentinum sp. nov., isolated from effective nodules of Lupinus mariae-josephae, a lupine endemic of basic-lime soils in Eastern Spain.</title>
        <authorList>
            <person name="Duran D."/>
            <person name="Rey L."/>
            <person name="Navarro A."/>
            <person name="Busquets A."/>
            <person name="Imperial J."/>
            <person name="Ruiz-Argueso T."/>
        </authorList>
    </citation>
    <scope>NUCLEOTIDE SEQUENCE [LARGE SCALE GENOMIC DNA]</scope>
    <source>
        <strain evidence="7 8">Ro19</strain>
    </source>
</reference>
<dbReference type="Pfam" id="PF00126">
    <property type="entry name" value="HTH_1"/>
    <property type="match status" value="1"/>
</dbReference>
<sequence length="304" mass="33965">MTLEIRHFRYFVAVAEEGHITRAAEKLGMQQPPLSQRIRLIEDKLGARLFLRRARGVELTREGRVFLEIARSLLSQHEGAFEAVRRAARGQTGRLCVGATPTSVFHPIVPLSIRSFRDEFPQVRLTLEERLPADLIKGLRDESIDVAFLRAERYEEGWLSVRRLLTEPMIVALPTGHRLACVTKAIALRDLERESFIIFARQTGPAFFEATNAACRQAGFSPTIGQEAPRITSALNLVAAGFGICVVPFSVSRMDMEGIVFRQLKGPVRPTAPINIVSRRNDSAAVVRNFLIRVQKAKAAANQK</sequence>
<dbReference type="GO" id="GO:0003700">
    <property type="term" value="F:DNA-binding transcription factor activity"/>
    <property type="evidence" value="ECO:0007669"/>
    <property type="project" value="InterPro"/>
</dbReference>
<protein>
    <recommendedName>
        <fullName evidence="6">HTH lysR-type domain-containing protein</fullName>
    </recommendedName>
</protein>
<organism evidence="7 8">
    <name type="scientific">Bradyrhizobium retamae</name>
    <dbReference type="NCBI Taxonomy" id="1300035"/>
    <lineage>
        <taxon>Bacteria</taxon>
        <taxon>Pseudomonadati</taxon>
        <taxon>Pseudomonadota</taxon>
        <taxon>Alphaproteobacteria</taxon>
        <taxon>Hyphomicrobiales</taxon>
        <taxon>Nitrobacteraceae</taxon>
        <taxon>Bradyrhizobium</taxon>
    </lineage>
</organism>
<accession>A0A0R3N5N7</accession>
<dbReference type="PROSITE" id="PS50931">
    <property type="entry name" value="HTH_LYSR"/>
    <property type="match status" value="1"/>
</dbReference>
<dbReference type="SUPFAM" id="SSF46785">
    <property type="entry name" value="Winged helix' DNA-binding domain"/>
    <property type="match status" value="1"/>
</dbReference>
<keyword evidence="3" id="KW-0805">Transcription regulation</keyword>
<comment type="function">
    <text evidence="1">NodD regulates the expression of the nodABCFE genes which encode other nodulation proteins. NodD is also a negative regulator of its own expression. Binds flavonoids as inducers.</text>
</comment>
<dbReference type="InterPro" id="IPR000847">
    <property type="entry name" value="LysR_HTH_N"/>
</dbReference>
<keyword evidence="4" id="KW-0238">DNA-binding</keyword>
<comment type="caution">
    <text evidence="7">The sequence shown here is derived from an EMBL/GenBank/DDBJ whole genome shotgun (WGS) entry which is preliminary data.</text>
</comment>
<dbReference type="EMBL" id="LLYA01000153">
    <property type="protein sequence ID" value="KRR24646.1"/>
    <property type="molecule type" value="Genomic_DNA"/>
</dbReference>
<evidence type="ECO:0000256" key="4">
    <source>
        <dbReference type="ARBA" id="ARBA00023125"/>
    </source>
</evidence>
<dbReference type="OrthoDB" id="9795022at2"/>